<evidence type="ECO:0000313" key="3">
    <source>
        <dbReference type="Proteomes" id="UP000440713"/>
    </source>
</evidence>
<feature type="chain" id="PRO_5026650797" evidence="1">
    <location>
        <begin position="24"/>
        <end position="384"/>
    </location>
</feature>
<keyword evidence="3" id="KW-1185">Reference proteome</keyword>
<evidence type="ECO:0000256" key="1">
    <source>
        <dbReference type="SAM" id="SignalP"/>
    </source>
</evidence>
<comment type="caution">
    <text evidence="2">The sequence shown here is derived from an EMBL/GenBank/DDBJ whole genome shotgun (WGS) entry which is preliminary data.</text>
</comment>
<protein>
    <submittedName>
        <fullName evidence="2">Cell wall-binding repeat-containing protein</fullName>
    </submittedName>
</protein>
<keyword evidence="1" id="KW-0732">Signal</keyword>
<organism evidence="2 3">
    <name type="scientific">Peptostreptococcus porci</name>
    <dbReference type="NCBI Taxonomy" id="2652282"/>
    <lineage>
        <taxon>Bacteria</taxon>
        <taxon>Bacillati</taxon>
        <taxon>Bacillota</taxon>
        <taxon>Clostridia</taxon>
        <taxon>Peptostreptococcales</taxon>
        <taxon>Peptostreptococcaceae</taxon>
        <taxon>Peptostreptococcus</taxon>
    </lineage>
</organism>
<dbReference type="EMBL" id="VUNE01000002">
    <property type="protein sequence ID" value="MST62281.1"/>
    <property type="molecule type" value="Genomic_DNA"/>
</dbReference>
<feature type="signal peptide" evidence="1">
    <location>
        <begin position="1"/>
        <end position="23"/>
    </location>
</feature>
<dbReference type="AlphaFoldDB" id="A0A6N7X2G4"/>
<sequence length="384" mass="41717">MKKLISIALSLVVLSSASGIVFADEAVTTNDIELNTGLNNDAKETIVEKKQLITVDHKLDVRRISGKDRYGTALEISKYYFKGSNIVVVASGKDYIDALVGGSLVSQIKVPLLLVNKDNVRNDVLQEIKRLNAKNVIILGGTNTVSNAVEKKFLSQGYNVERLAGENRYATAQKIAYARYYYNGANTSNPMGEQFVGINSKNYPDALIAGAIVGQIRGNILSYIVPNSTNLIPSNPFWLVFGGVNSVPKGPAEQKRVEGADRYETSVKGARMFEELTGTPLKTIILADGRNYPDALASSTIAGLKNATVVLTRNNRLPNSVINLLNEGNIDNVIIVGGENSVNKSIEDQLKNMVIKKQKEVVITPENSAKTSTEKIEDTTPAQQ</sequence>
<evidence type="ECO:0000313" key="2">
    <source>
        <dbReference type="EMBL" id="MST62281.1"/>
    </source>
</evidence>
<gene>
    <name evidence="2" type="ORF">FYJ71_04735</name>
</gene>
<dbReference type="Pfam" id="PF04122">
    <property type="entry name" value="CW_binding_2"/>
    <property type="match status" value="3"/>
</dbReference>
<reference evidence="2 3" key="1">
    <citation type="submission" date="2019-08" db="EMBL/GenBank/DDBJ databases">
        <title>In-depth cultivation of the pig gut microbiome towards novel bacterial diversity and tailored functional studies.</title>
        <authorList>
            <person name="Wylensek D."/>
            <person name="Hitch T.C.A."/>
            <person name="Clavel T."/>
        </authorList>
    </citation>
    <scope>NUCLEOTIDE SEQUENCE [LARGE SCALE GENOMIC DNA]</scope>
    <source>
        <strain evidence="2 3">WCA-SAB-591-4A-A</strain>
    </source>
</reference>
<name>A0A6N7X2G4_9FIRM</name>
<proteinExistence type="predicted"/>
<dbReference type="InterPro" id="IPR007253">
    <property type="entry name" value="Cell_wall-bd_2"/>
</dbReference>
<dbReference type="PANTHER" id="PTHR30032">
    <property type="entry name" value="N-ACETYLMURAMOYL-L-ALANINE AMIDASE-RELATED"/>
    <property type="match status" value="1"/>
</dbReference>
<dbReference type="Gene3D" id="3.40.50.12090">
    <property type="match status" value="2"/>
</dbReference>
<dbReference type="PANTHER" id="PTHR30032:SF8">
    <property type="entry name" value="GERMINATION-SPECIFIC N-ACETYLMURAMOYL-L-ALANINE AMIDASE"/>
    <property type="match status" value="1"/>
</dbReference>
<accession>A0A6N7X2G4</accession>
<dbReference type="Proteomes" id="UP000440713">
    <property type="component" value="Unassembled WGS sequence"/>
</dbReference>
<dbReference type="RefSeq" id="WP_154537675.1">
    <property type="nucleotide sequence ID" value="NZ_VUNE01000002.1"/>
</dbReference>
<dbReference type="InterPro" id="IPR051922">
    <property type="entry name" value="Bact_Sporulation_Assoc"/>
</dbReference>